<feature type="compositionally biased region" description="Low complexity" evidence="1">
    <location>
        <begin position="422"/>
        <end position="432"/>
    </location>
</feature>
<feature type="compositionally biased region" description="Polar residues" evidence="1">
    <location>
        <begin position="20"/>
        <end position="32"/>
    </location>
</feature>
<accession>A0A2X0P6U9</accession>
<feature type="region of interest" description="Disordered" evidence="1">
    <location>
        <begin position="773"/>
        <end position="800"/>
    </location>
</feature>
<dbReference type="AlphaFoldDB" id="A0A2X0P6U9"/>
<feature type="region of interest" description="Disordered" evidence="1">
    <location>
        <begin position="367"/>
        <end position="404"/>
    </location>
</feature>
<feature type="compositionally biased region" description="Basic residues" evidence="1">
    <location>
        <begin position="45"/>
        <end position="55"/>
    </location>
</feature>
<protein>
    <submittedName>
        <fullName evidence="2">BQ5605_C001g00776 protein</fullName>
    </submittedName>
</protein>
<evidence type="ECO:0000313" key="3">
    <source>
        <dbReference type="Proteomes" id="UP000249464"/>
    </source>
</evidence>
<gene>
    <name evidence="2" type="primary">BQ5605_C001g00776</name>
    <name evidence="2" type="ORF">BQ5605_C001G00776</name>
</gene>
<feature type="region of interest" description="Disordered" evidence="1">
    <location>
        <begin position="846"/>
        <end position="872"/>
    </location>
</feature>
<feature type="compositionally biased region" description="Basic and acidic residues" evidence="1">
    <location>
        <begin position="9"/>
        <end position="19"/>
    </location>
</feature>
<dbReference type="Proteomes" id="UP000249464">
    <property type="component" value="Unassembled WGS sequence"/>
</dbReference>
<feature type="compositionally biased region" description="Basic and acidic residues" evidence="1">
    <location>
        <begin position="790"/>
        <end position="800"/>
    </location>
</feature>
<dbReference type="EMBL" id="FQNC01000043">
    <property type="protein sequence ID" value="SGY49391.1"/>
    <property type="molecule type" value="Genomic_DNA"/>
</dbReference>
<feature type="region of interest" description="Disordered" evidence="1">
    <location>
        <begin position="1"/>
        <end position="80"/>
    </location>
</feature>
<evidence type="ECO:0000313" key="2">
    <source>
        <dbReference type="EMBL" id="SGY49391.1"/>
    </source>
</evidence>
<dbReference type="STRING" id="796604.A0A2X0P6U9"/>
<feature type="region of interest" description="Disordered" evidence="1">
    <location>
        <begin position="144"/>
        <end position="179"/>
    </location>
</feature>
<organism evidence="2 3">
    <name type="scientific">Microbotryum silenes-dioicae</name>
    <dbReference type="NCBI Taxonomy" id="796604"/>
    <lineage>
        <taxon>Eukaryota</taxon>
        <taxon>Fungi</taxon>
        <taxon>Dikarya</taxon>
        <taxon>Basidiomycota</taxon>
        <taxon>Pucciniomycotina</taxon>
        <taxon>Microbotryomycetes</taxon>
        <taxon>Microbotryales</taxon>
        <taxon>Microbotryaceae</taxon>
        <taxon>Microbotryum</taxon>
    </lineage>
</organism>
<feature type="compositionally biased region" description="Low complexity" evidence="1">
    <location>
        <begin position="33"/>
        <end position="44"/>
    </location>
</feature>
<proteinExistence type="predicted"/>
<name>A0A2X0P6U9_9BASI</name>
<feature type="region of interest" description="Disordered" evidence="1">
    <location>
        <begin position="416"/>
        <end position="437"/>
    </location>
</feature>
<evidence type="ECO:0000256" key="1">
    <source>
        <dbReference type="SAM" id="MobiDB-lite"/>
    </source>
</evidence>
<feature type="compositionally biased region" description="Basic residues" evidence="1">
    <location>
        <begin position="379"/>
        <end position="396"/>
    </location>
</feature>
<keyword evidence="3" id="KW-1185">Reference proteome</keyword>
<reference evidence="2 3" key="1">
    <citation type="submission" date="2016-11" db="EMBL/GenBank/DDBJ databases">
        <authorList>
            <person name="Jaros S."/>
            <person name="Januszkiewicz K."/>
            <person name="Wedrychowicz H."/>
        </authorList>
    </citation>
    <scope>NUCLEOTIDE SEQUENCE [LARGE SCALE GENOMIC DNA]</scope>
</reference>
<sequence>MESEPRPNLNKERDSDSSTHNEVGSNTNAQNGTRTVDGTTSTTAAKKKKKRKTPAQKKAAAAAREQELQQDKAASAPHVLKISRNKHMKYISSYHGPWLQLPHEVLDTLLTVNCDESALPTVRGLVEPPSSTPTMDRARFHAIAAGPHERRRSPSPSPIPQMNRGGGEKEAGNSHLPSPIDPAVFRGVSQIRKLVDDASDLAVRAAVGMSAAALGSFGSGGGAPPLSACPEGGGRNAGMSAVRQHRLRVLAVSKLAEAYRIDEIAASVAIMQGATGLDDLAQRVLKQEPDNLDALYVHFHHEKIPSRTLASSTDTTQLDHLIACDPHRLEYYRTRGVVHGFKQDYVSAVRNFTQALTEAKAIRKEKEHRAEVQVGGGNLKKKKGGKNGKMGGKKGKTSLAPMGDRNEVDMAPILGSNGNAVPTTPTSDPSSTVGKEPGDDLERQMYFHRAMAHFHHACRLMEDAALDVEGVQKPKGGLSNEGGELTLRNVGIVLADEIGGLYGNASPEKQARYRVGMGEASLRERVTTLLRKSVRDHERFLAYFKVWEAPPGNALEEEDRQRPTLGAKQTDRPLTFRGRRLIHHRALAQRTRDADPRRLERQRRHQDVPMPAPTLLTTYHPLIIESHFTVLLIHLLLGDFKTLVQAHARTVRLMDHLEGYPIFLPARSLTMSEYAEVLERLSATWRIVRESSGIAAPDLDMTEVELARGEDELACLHQVCGFFSTEFVEALVRQAERERLAFVAKKEGAVGERRKGLGLENGLGMGKAKEIMDGEEGEEAKGKRNVTGSWKEERDKADAERRKIDPSYATYNTARAEVALAWLQAVILPEKEAEQLAKTHVQWHNPTTSHHDDAQTPLGATNSIGKGKEKAVSALSSSSSSSSSASAFTQQQEAFFGSGSGEFSNSSFFAMSGSGSTSGITMAEAAEAGGSKTEKVW</sequence>